<proteinExistence type="predicted"/>
<accession>A0AAV9USS6</accession>
<dbReference type="Proteomes" id="UP001375240">
    <property type="component" value="Unassembled WGS sequence"/>
</dbReference>
<gene>
    <name evidence="1" type="ORF">TWF696_006635</name>
</gene>
<sequence length="189" mass="21279">MVRFEGYVLRRVNDRGVCTALRKRVSAWGSRAPEPWTKGQMRWDIVQQPTVGTNRMLERAPCFFRRAALPGVQYDVKRRAPLTNRPSRRLSSWKSERITVGSEDEESPLLVRDGLRMVFGGGGGRICRWMEMRLSSCKWLQVASSCRLWDAMRSDGFSLLVCSACSFGSVTLPKAAGANPAERDPPPSK</sequence>
<name>A0AAV9USS6_9PEZI</name>
<evidence type="ECO:0000313" key="2">
    <source>
        <dbReference type="Proteomes" id="UP001375240"/>
    </source>
</evidence>
<comment type="caution">
    <text evidence="1">The sequence shown here is derived from an EMBL/GenBank/DDBJ whole genome shotgun (WGS) entry which is preliminary data.</text>
</comment>
<dbReference type="EMBL" id="JAVHNQ010000005">
    <property type="protein sequence ID" value="KAK6346510.1"/>
    <property type="molecule type" value="Genomic_DNA"/>
</dbReference>
<protein>
    <submittedName>
        <fullName evidence="1">Uncharacterized protein</fullName>
    </submittedName>
</protein>
<dbReference type="AlphaFoldDB" id="A0AAV9USS6"/>
<reference evidence="1 2" key="1">
    <citation type="submission" date="2019-10" db="EMBL/GenBank/DDBJ databases">
        <authorList>
            <person name="Palmer J.M."/>
        </authorList>
    </citation>
    <scope>NUCLEOTIDE SEQUENCE [LARGE SCALE GENOMIC DNA]</scope>
    <source>
        <strain evidence="1 2">TWF696</strain>
    </source>
</reference>
<organism evidence="1 2">
    <name type="scientific">Orbilia brochopaga</name>
    <dbReference type="NCBI Taxonomy" id="3140254"/>
    <lineage>
        <taxon>Eukaryota</taxon>
        <taxon>Fungi</taxon>
        <taxon>Dikarya</taxon>
        <taxon>Ascomycota</taxon>
        <taxon>Pezizomycotina</taxon>
        <taxon>Orbiliomycetes</taxon>
        <taxon>Orbiliales</taxon>
        <taxon>Orbiliaceae</taxon>
        <taxon>Orbilia</taxon>
    </lineage>
</organism>
<evidence type="ECO:0000313" key="1">
    <source>
        <dbReference type="EMBL" id="KAK6346510.1"/>
    </source>
</evidence>
<keyword evidence="2" id="KW-1185">Reference proteome</keyword>